<accession>A6GA97</accession>
<organism evidence="9 10">
    <name type="scientific">Plesiocystis pacifica SIR-1</name>
    <dbReference type="NCBI Taxonomy" id="391625"/>
    <lineage>
        <taxon>Bacteria</taxon>
        <taxon>Pseudomonadati</taxon>
        <taxon>Myxococcota</taxon>
        <taxon>Polyangia</taxon>
        <taxon>Nannocystales</taxon>
        <taxon>Nannocystaceae</taxon>
        <taxon>Plesiocystis</taxon>
    </lineage>
</organism>
<feature type="transmembrane region" description="Helical" evidence="7">
    <location>
        <begin position="157"/>
        <end position="174"/>
    </location>
</feature>
<dbReference type="Gene3D" id="1.20.1540.10">
    <property type="entry name" value="Rhomboid-like"/>
    <property type="match status" value="1"/>
</dbReference>
<dbReference type="PANTHER" id="PTHR43066:SF26">
    <property type="entry name" value="RHOMBOID PROTEASE GLPG"/>
    <property type="match status" value="1"/>
</dbReference>
<feature type="domain" description="Peptidase S54 rhomboid" evidence="8">
    <location>
        <begin position="148"/>
        <end position="280"/>
    </location>
</feature>
<dbReference type="OrthoDB" id="9778341at2"/>
<name>A6GA97_9BACT</name>
<sequence>MRKLSEFANQAHAEGLVDALLVAEIDSEVRGEGPHEVWVHDDRQLEAARAALARFDPKANAGAARSARKIRAERAQANERAARRSVAVGERWRGSEEGWPPLTLLLIAGSILVAYSAGFDNPLGDELVQALSIEPWLSTSFLGQVRAGELWRLVTPMWIHFSLFHIAFNMMWLWRLGRAIESRHGTLALLGLVLLAQVPSGLGQYLASGPNFGGMSGVVYGLFGFAWMQSRYDRSRGYVLGDDLVVMMMLWFVLCLTGIVGPIANVGHAGGLIAGLAAGAPAYLAHRRAHDESPTFGSGAWANTLRGRRRFVRRWLTPYAPLWFLGLALVGVVVDFWPN</sequence>
<dbReference type="eggNOG" id="COG0705">
    <property type="taxonomic scope" value="Bacteria"/>
</dbReference>
<feature type="transmembrane region" description="Helical" evidence="7">
    <location>
        <begin position="240"/>
        <end position="260"/>
    </location>
</feature>
<keyword evidence="3" id="KW-0997">Cell inner membrane</keyword>
<evidence type="ECO:0000256" key="2">
    <source>
        <dbReference type="ARBA" id="ARBA00022475"/>
    </source>
</evidence>
<comment type="subcellular location">
    <subcellularLocation>
        <location evidence="1">Membrane</location>
        <topology evidence="1">Multi-pass membrane protein</topology>
    </subcellularLocation>
</comment>
<keyword evidence="2" id="KW-1003">Cell membrane</keyword>
<dbReference type="Proteomes" id="UP000005801">
    <property type="component" value="Unassembled WGS sequence"/>
</dbReference>
<keyword evidence="4 7" id="KW-0812">Transmembrane</keyword>
<dbReference type="RefSeq" id="WP_006973639.1">
    <property type="nucleotide sequence ID" value="NZ_ABCS01000050.1"/>
</dbReference>
<dbReference type="InterPro" id="IPR038236">
    <property type="entry name" value="GlpG_N_sf"/>
</dbReference>
<evidence type="ECO:0000256" key="7">
    <source>
        <dbReference type="SAM" id="Phobius"/>
    </source>
</evidence>
<dbReference type="GO" id="GO:0016020">
    <property type="term" value="C:membrane"/>
    <property type="evidence" value="ECO:0007669"/>
    <property type="project" value="UniProtKB-SubCell"/>
</dbReference>
<evidence type="ECO:0000313" key="9">
    <source>
        <dbReference type="EMBL" id="EDM77199.1"/>
    </source>
</evidence>
<keyword evidence="10" id="KW-1185">Reference proteome</keyword>
<gene>
    <name evidence="9" type="ORF">PPSIR1_26658</name>
</gene>
<dbReference type="PANTHER" id="PTHR43066">
    <property type="entry name" value="RHOMBOID-RELATED PROTEIN"/>
    <property type="match status" value="1"/>
</dbReference>
<dbReference type="AlphaFoldDB" id="A6GA97"/>
<evidence type="ECO:0000259" key="8">
    <source>
        <dbReference type="Pfam" id="PF01694"/>
    </source>
</evidence>
<evidence type="ECO:0000256" key="6">
    <source>
        <dbReference type="ARBA" id="ARBA00023136"/>
    </source>
</evidence>
<dbReference type="Gene3D" id="3.30.70.2350">
    <property type="match status" value="1"/>
</dbReference>
<evidence type="ECO:0000256" key="3">
    <source>
        <dbReference type="ARBA" id="ARBA00022519"/>
    </source>
</evidence>
<evidence type="ECO:0000256" key="1">
    <source>
        <dbReference type="ARBA" id="ARBA00004141"/>
    </source>
</evidence>
<evidence type="ECO:0000256" key="5">
    <source>
        <dbReference type="ARBA" id="ARBA00022989"/>
    </source>
</evidence>
<comment type="caution">
    <text evidence="9">The sequence shown here is derived from an EMBL/GenBank/DDBJ whole genome shotgun (WGS) entry which is preliminary data.</text>
</comment>
<feature type="transmembrane region" description="Helical" evidence="7">
    <location>
        <begin position="316"/>
        <end position="337"/>
    </location>
</feature>
<dbReference type="EMBL" id="ABCS01000050">
    <property type="protein sequence ID" value="EDM77199.1"/>
    <property type="molecule type" value="Genomic_DNA"/>
</dbReference>
<dbReference type="InterPro" id="IPR035952">
    <property type="entry name" value="Rhomboid-like_sf"/>
</dbReference>
<protein>
    <submittedName>
        <fullName evidence="9">Rhomboid family protein</fullName>
    </submittedName>
</protein>
<dbReference type="SUPFAM" id="SSF144091">
    <property type="entry name" value="Rhomboid-like"/>
    <property type="match status" value="1"/>
</dbReference>
<dbReference type="InterPro" id="IPR022764">
    <property type="entry name" value="Peptidase_S54_rhomboid_dom"/>
</dbReference>
<dbReference type="GO" id="GO:0004252">
    <property type="term" value="F:serine-type endopeptidase activity"/>
    <property type="evidence" value="ECO:0007669"/>
    <property type="project" value="InterPro"/>
</dbReference>
<evidence type="ECO:0000313" key="10">
    <source>
        <dbReference type="Proteomes" id="UP000005801"/>
    </source>
</evidence>
<dbReference type="Pfam" id="PF01694">
    <property type="entry name" value="Rhomboid"/>
    <property type="match status" value="1"/>
</dbReference>
<proteinExistence type="predicted"/>
<evidence type="ECO:0000256" key="4">
    <source>
        <dbReference type="ARBA" id="ARBA00022692"/>
    </source>
</evidence>
<keyword evidence="5 7" id="KW-1133">Transmembrane helix</keyword>
<reference evidence="9 10" key="1">
    <citation type="submission" date="2007-06" db="EMBL/GenBank/DDBJ databases">
        <authorList>
            <person name="Shimkets L."/>
            <person name="Ferriera S."/>
            <person name="Johnson J."/>
            <person name="Kravitz S."/>
            <person name="Beeson K."/>
            <person name="Sutton G."/>
            <person name="Rogers Y.-H."/>
            <person name="Friedman R."/>
            <person name="Frazier M."/>
            <person name="Venter J.C."/>
        </authorList>
    </citation>
    <scope>NUCLEOTIDE SEQUENCE [LARGE SCALE GENOMIC DNA]</scope>
    <source>
        <strain evidence="9 10">SIR-1</strain>
    </source>
</reference>
<keyword evidence="6 7" id="KW-0472">Membrane</keyword>
<dbReference type="STRING" id="391625.PPSIR1_26658"/>
<feature type="transmembrane region" description="Helical" evidence="7">
    <location>
        <begin position="186"/>
        <end position="206"/>
    </location>
</feature>